<dbReference type="Proteomes" id="UP000051298">
    <property type="component" value="Unassembled WGS sequence"/>
</dbReference>
<sequence>MSNKNVINLNRARKSRARTEKAARGAENAVKFGRTKDQRVLERRLDGKDKTQLDGHKIGDAPETPNT</sequence>
<dbReference type="EMBL" id="CYRX01000008">
    <property type="protein sequence ID" value="CUH59115.1"/>
    <property type="molecule type" value="Genomic_DNA"/>
</dbReference>
<reference evidence="2 3" key="1">
    <citation type="submission" date="2015-09" db="EMBL/GenBank/DDBJ databases">
        <authorList>
            <consortium name="Swine Surveillance"/>
        </authorList>
    </citation>
    <scope>NUCLEOTIDE SEQUENCE [LARGE SCALE GENOMIC DNA]</scope>
    <source>
        <strain evidence="2 3">CECT 5294</strain>
    </source>
</reference>
<name>A0A0P1EWC2_9RHOB</name>
<organism evidence="2 3">
    <name type="scientific">Thalassobacter stenotrophicus</name>
    <dbReference type="NCBI Taxonomy" id="266809"/>
    <lineage>
        <taxon>Bacteria</taxon>
        <taxon>Pseudomonadati</taxon>
        <taxon>Pseudomonadota</taxon>
        <taxon>Alphaproteobacteria</taxon>
        <taxon>Rhodobacterales</taxon>
        <taxon>Roseobacteraceae</taxon>
        <taxon>Thalassobacter</taxon>
    </lineage>
</organism>
<dbReference type="AlphaFoldDB" id="A0A0P1EWC2"/>
<dbReference type="InterPro" id="IPR025227">
    <property type="entry name" value="DUF4169"/>
</dbReference>
<proteinExistence type="predicted"/>
<evidence type="ECO:0000313" key="3">
    <source>
        <dbReference type="Proteomes" id="UP000051298"/>
    </source>
</evidence>
<dbReference type="Pfam" id="PF13770">
    <property type="entry name" value="DUF4169"/>
    <property type="match status" value="1"/>
</dbReference>
<feature type="compositionally biased region" description="Basic and acidic residues" evidence="1">
    <location>
        <begin position="34"/>
        <end position="60"/>
    </location>
</feature>
<dbReference type="RefSeq" id="WP_072936721.1">
    <property type="nucleotide sequence ID" value="NZ_CYRX01000008.1"/>
</dbReference>
<gene>
    <name evidence="2" type="ORF">THS5294_00397</name>
</gene>
<protein>
    <submittedName>
        <fullName evidence="2">Uncharacterized protein</fullName>
    </submittedName>
</protein>
<dbReference type="STRING" id="266809.PM03_09925"/>
<evidence type="ECO:0000313" key="2">
    <source>
        <dbReference type="EMBL" id="CUH59115.1"/>
    </source>
</evidence>
<evidence type="ECO:0000256" key="1">
    <source>
        <dbReference type="SAM" id="MobiDB-lite"/>
    </source>
</evidence>
<accession>A0A0P1EWC2</accession>
<feature type="region of interest" description="Disordered" evidence="1">
    <location>
        <begin position="1"/>
        <end position="67"/>
    </location>
</feature>